<evidence type="ECO:0000256" key="1">
    <source>
        <dbReference type="ARBA" id="ARBA00004141"/>
    </source>
</evidence>
<dbReference type="Pfam" id="PF02628">
    <property type="entry name" value="COX15-CtaA"/>
    <property type="match status" value="2"/>
</dbReference>
<keyword evidence="8" id="KW-0350">Heme biosynthesis</keyword>
<evidence type="ECO:0000256" key="4">
    <source>
        <dbReference type="ARBA" id="ARBA00022723"/>
    </source>
</evidence>
<dbReference type="OrthoDB" id="1447144at2"/>
<evidence type="ECO:0000256" key="2">
    <source>
        <dbReference type="ARBA" id="ARBA00022475"/>
    </source>
</evidence>
<reference evidence="13 14" key="1">
    <citation type="submission" date="2019-12" db="EMBL/GenBank/DDBJ databases">
        <title>Mucilaginibacter sp. HME9299 genome sequencing and assembly.</title>
        <authorList>
            <person name="Kang H."/>
            <person name="Kim H."/>
            <person name="Joh K."/>
        </authorList>
    </citation>
    <scope>NUCLEOTIDE SEQUENCE [LARGE SCALE GENOMIC DNA]</scope>
    <source>
        <strain evidence="13 14">HME9299</strain>
    </source>
</reference>
<dbReference type="Proteomes" id="UP000434850">
    <property type="component" value="Unassembled WGS sequence"/>
</dbReference>
<name>A0A6I4IBH6_9SPHI</name>
<dbReference type="PANTHER" id="PTHR35457">
    <property type="entry name" value="HEME A SYNTHASE"/>
    <property type="match status" value="1"/>
</dbReference>
<dbReference type="AlphaFoldDB" id="A0A6I4IBH6"/>
<feature type="transmembrane region" description="Helical" evidence="12">
    <location>
        <begin position="209"/>
        <end position="228"/>
    </location>
</feature>
<proteinExistence type="predicted"/>
<evidence type="ECO:0000256" key="10">
    <source>
        <dbReference type="ARBA" id="ARBA00023157"/>
    </source>
</evidence>
<keyword evidence="10" id="KW-1015">Disulfide bond</keyword>
<dbReference type="RefSeq" id="WP_157542865.1">
    <property type="nucleotide sequence ID" value="NZ_WQLA01000006.1"/>
</dbReference>
<evidence type="ECO:0000256" key="6">
    <source>
        <dbReference type="ARBA" id="ARBA00023002"/>
    </source>
</evidence>
<evidence type="ECO:0000256" key="8">
    <source>
        <dbReference type="ARBA" id="ARBA00023133"/>
    </source>
</evidence>
<feature type="transmembrane region" description="Helical" evidence="12">
    <location>
        <begin position="144"/>
        <end position="162"/>
    </location>
</feature>
<feature type="transmembrane region" description="Helical" evidence="12">
    <location>
        <begin position="12"/>
        <end position="31"/>
    </location>
</feature>
<keyword evidence="7" id="KW-0408">Iron</keyword>
<keyword evidence="3 12" id="KW-0812">Transmembrane</keyword>
<evidence type="ECO:0000256" key="11">
    <source>
        <dbReference type="ARBA" id="ARBA00023444"/>
    </source>
</evidence>
<dbReference type="GO" id="GO:0016020">
    <property type="term" value="C:membrane"/>
    <property type="evidence" value="ECO:0007669"/>
    <property type="project" value="UniProtKB-SubCell"/>
</dbReference>
<dbReference type="EMBL" id="WQLA01000006">
    <property type="protein sequence ID" value="MVN92555.1"/>
    <property type="molecule type" value="Genomic_DNA"/>
</dbReference>
<keyword evidence="14" id="KW-1185">Reference proteome</keyword>
<feature type="transmembrane region" description="Helical" evidence="12">
    <location>
        <begin position="265"/>
        <end position="284"/>
    </location>
</feature>
<feature type="transmembrane region" description="Helical" evidence="12">
    <location>
        <begin position="322"/>
        <end position="340"/>
    </location>
</feature>
<dbReference type="GO" id="GO:0016491">
    <property type="term" value="F:oxidoreductase activity"/>
    <property type="evidence" value="ECO:0007669"/>
    <property type="project" value="UniProtKB-KW"/>
</dbReference>
<evidence type="ECO:0000313" key="13">
    <source>
        <dbReference type="EMBL" id="MVN92555.1"/>
    </source>
</evidence>
<feature type="transmembrane region" description="Helical" evidence="12">
    <location>
        <begin position="115"/>
        <end position="137"/>
    </location>
</feature>
<evidence type="ECO:0000256" key="5">
    <source>
        <dbReference type="ARBA" id="ARBA00022989"/>
    </source>
</evidence>
<dbReference type="GO" id="GO:0046872">
    <property type="term" value="F:metal ion binding"/>
    <property type="evidence" value="ECO:0007669"/>
    <property type="project" value="UniProtKB-KW"/>
</dbReference>
<dbReference type="InterPro" id="IPR050450">
    <property type="entry name" value="COX15/CtaA_HemeA_synthase"/>
</dbReference>
<dbReference type="InterPro" id="IPR003780">
    <property type="entry name" value="COX15/CtaA_fam"/>
</dbReference>
<comment type="caution">
    <text evidence="13">The sequence shown here is derived from an EMBL/GenBank/DDBJ whole genome shotgun (WGS) entry which is preliminary data.</text>
</comment>
<dbReference type="PANTHER" id="PTHR35457:SF1">
    <property type="entry name" value="HEME A SYNTHASE"/>
    <property type="match status" value="1"/>
</dbReference>
<keyword evidence="5 12" id="KW-1133">Transmembrane helix</keyword>
<accession>A0A6I4IBH6</accession>
<keyword evidence="4" id="KW-0479">Metal-binding</keyword>
<sequence>MSKATNRKRFRSASLVTIVLLFAVILAGGIVRSSGSGMGCPDWPKCFGRYIPPTHVGELPANYKETYVAKREAKNQRFAKMLDKFGNKDLAQRIREDKSILIPEEFNAARTWTEYVNRLVGVLSGIGLLLVAIFSFSYSDENKWIPALSVLNIFLVGYQAWLGSIVVSTNLVDWIVTVHMLLALVILAVTIYAYHLAKVQGKPVLNTKPLTKIIAALAIILSVIQITYGTEVREKVDEVAERFQDANRDQWVAKVGQTFNMHRDLALAVVVLNVLLYALVRRTFSRHSVQQQMMSLVFLIIVLQIGAGIALSYWGLPPVAQASHILLASLIFGAQFYLMLNLSRSANYTEVNR</sequence>
<feature type="transmembrane region" description="Helical" evidence="12">
    <location>
        <begin position="174"/>
        <end position="197"/>
    </location>
</feature>
<dbReference type="GO" id="GO:0006784">
    <property type="term" value="P:heme A biosynthetic process"/>
    <property type="evidence" value="ECO:0007669"/>
    <property type="project" value="InterPro"/>
</dbReference>
<organism evidence="13 14">
    <name type="scientific">Mucilaginibacter aquatilis</name>
    <dbReference type="NCBI Taxonomy" id="1517760"/>
    <lineage>
        <taxon>Bacteria</taxon>
        <taxon>Pseudomonadati</taxon>
        <taxon>Bacteroidota</taxon>
        <taxon>Sphingobacteriia</taxon>
        <taxon>Sphingobacteriales</taxon>
        <taxon>Sphingobacteriaceae</taxon>
        <taxon>Mucilaginibacter</taxon>
    </lineage>
</organism>
<keyword evidence="6" id="KW-0560">Oxidoreductase</keyword>
<evidence type="ECO:0000313" key="14">
    <source>
        <dbReference type="Proteomes" id="UP000434850"/>
    </source>
</evidence>
<gene>
    <name evidence="13" type="ORF">GO816_15560</name>
</gene>
<evidence type="ECO:0000256" key="12">
    <source>
        <dbReference type="SAM" id="Phobius"/>
    </source>
</evidence>
<evidence type="ECO:0000256" key="9">
    <source>
        <dbReference type="ARBA" id="ARBA00023136"/>
    </source>
</evidence>
<evidence type="ECO:0000256" key="3">
    <source>
        <dbReference type="ARBA" id="ARBA00022692"/>
    </source>
</evidence>
<protein>
    <submittedName>
        <fullName evidence="13">Heme A synthase</fullName>
    </submittedName>
</protein>
<keyword evidence="9 12" id="KW-0472">Membrane</keyword>
<comment type="pathway">
    <text evidence="11">Porphyrin-containing compound metabolism.</text>
</comment>
<keyword evidence="2" id="KW-1003">Cell membrane</keyword>
<comment type="subcellular location">
    <subcellularLocation>
        <location evidence="1">Membrane</location>
        <topology evidence="1">Multi-pass membrane protein</topology>
    </subcellularLocation>
</comment>
<feature type="transmembrane region" description="Helical" evidence="12">
    <location>
        <begin position="296"/>
        <end position="316"/>
    </location>
</feature>
<evidence type="ECO:0000256" key="7">
    <source>
        <dbReference type="ARBA" id="ARBA00023004"/>
    </source>
</evidence>